<reference evidence="1 2" key="1">
    <citation type="submission" date="2024-09" db="EMBL/GenBank/DDBJ databases">
        <title>Rethinking Asexuality: The Enigmatic Case of Functional Sexual Genes in Lepraria (Stereocaulaceae).</title>
        <authorList>
            <person name="Doellman M."/>
            <person name="Sun Y."/>
            <person name="Barcenas-Pena A."/>
            <person name="Lumbsch H.T."/>
            <person name="Grewe F."/>
        </authorList>
    </citation>
    <scope>NUCLEOTIDE SEQUENCE [LARGE SCALE GENOMIC DNA]</scope>
    <source>
        <strain evidence="1 2">Grewe 0041</strain>
    </source>
</reference>
<evidence type="ECO:0000313" key="1">
    <source>
        <dbReference type="EMBL" id="KAL2047561.1"/>
    </source>
</evidence>
<dbReference type="EMBL" id="JBHFEH010000097">
    <property type="protein sequence ID" value="KAL2047561.1"/>
    <property type="molecule type" value="Genomic_DNA"/>
</dbReference>
<proteinExistence type="predicted"/>
<name>A0ABR4APT5_9LECA</name>
<gene>
    <name evidence="1" type="ORF">ABVK25_011419</name>
</gene>
<accession>A0ABR4APT5</accession>
<sequence>MLRSPSELRDVLNSFDEEEVKTMYEDVEAVKRATAERLGAAKGTIAAPECVKQMGSGKALREPQGRADVEA</sequence>
<comment type="caution">
    <text evidence="1">The sequence shown here is derived from an EMBL/GenBank/DDBJ whole genome shotgun (WGS) entry which is preliminary data.</text>
</comment>
<organism evidence="1 2">
    <name type="scientific">Lepraria finkii</name>
    <dbReference type="NCBI Taxonomy" id="1340010"/>
    <lineage>
        <taxon>Eukaryota</taxon>
        <taxon>Fungi</taxon>
        <taxon>Dikarya</taxon>
        <taxon>Ascomycota</taxon>
        <taxon>Pezizomycotina</taxon>
        <taxon>Lecanoromycetes</taxon>
        <taxon>OSLEUM clade</taxon>
        <taxon>Lecanoromycetidae</taxon>
        <taxon>Lecanorales</taxon>
        <taxon>Lecanorineae</taxon>
        <taxon>Stereocaulaceae</taxon>
        <taxon>Lepraria</taxon>
    </lineage>
</organism>
<keyword evidence="2" id="KW-1185">Reference proteome</keyword>
<evidence type="ECO:0000313" key="2">
    <source>
        <dbReference type="Proteomes" id="UP001590951"/>
    </source>
</evidence>
<dbReference type="Proteomes" id="UP001590951">
    <property type="component" value="Unassembled WGS sequence"/>
</dbReference>
<protein>
    <submittedName>
        <fullName evidence="1">Uncharacterized protein</fullName>
    </submittedName>
</protein>